<feature type="transmembrane region" description="Helical" evidence="1">
    <location>
        <begin position="129"/>
        <end position="149"/>
    </location>
</feature>
<sequence>MSVDLARLLALLGMFASHLILPLRADAGVDGLFQVVAGRSSALFALLAGVSLAIVTRDLHAGGGGPAGSRTANPAWHRHRLLVRAAAVGAVGLVLGLLDSGIAVILVYYAVLFCCALPVLTWRAPALAALAMTWGLVSPLLSMMARPALPSTTYQVPSLVSLRDPVQLLSELLVTGYYPVLTWATYLFAGLAVGRLLAPGGTVLSDARVSSRLGAILTLLGLLLAAVPLVVSRMLTGSEQVRQALVETSGAASWTHLSVELRSGFYGVHPEGTSWWLGVWVPHSGSIADLAHTTGCALLALGLCWWAVRLLPRLPWQLVAGAGAMTLTLYTLHVAVLGSPWGEPGRALARGSQTALVLHAALALMVGVVFAALRRPGPLEHGLRWLTAVAVPRAPRG</sequence>
<gene>
    <name evidence="3" type="ORF">FY030_03905</name>
</gene>
<dbReference type="KEGG" id="serw:FY030_03905"/>
<accession>A0A5J6V429</accession>
<reference evidence="3 4" key="1">
    <citation type="submission" date="2019-09" db="EMBL/GenBank/DDBJ databases">
        <title>Serinicoccus pratensis sp. nov., isolated from meadow soil.</title>
        <authorList>
            <person name="Zhang W."/>
        </authorList>
    </citation>
    <scope>NUCLEOTIDE SEQUENCE [LARGE SCALE GENOMIC DNA]</scope>
    <source>
        <strain evidence="3 4">W204</strain>
    </source>
</reference>
<dbReference type="OrthoDB" id="4966979at2"/>
<feature type="transmembrane region" description="Helical" evidence="1">
    <location>
        <begin position="41"/>
        <end position="60"/>
    </location>
</feature>
<keyword evidence="1" id="KW-0812">Transmembrane</keyword>
<protein>
    <submittedName>
        <fullName evidence="3">DUF1624 domain-containing protein</fullName>
    </submittedName>
</protein>
<proteinExistence type="predicted"/>
<dbReference type="InterPro" id="IPR012429">
    <property type="entry name" value="HGSNAT_cat"/>
</dbReference>
<feature type="transmembrane region" description="Helical" evidence="1">
    <location>
        <begin position="356"/>
        <end position="373"/>
    </location>
</feature>
<feature type="transmembrane region" description="Helical" evidence="1">
    <location>
        <begin position="81"/>
        <end position="98"/>
    </location>
</feature>
<evidence type="ECO:0000313" key="3">
    <source>
        <dbReference type="EMBL" id="QFG67976.1"/>
    </source>
</evidence>
<dbReference type="Pfam" id="PF07786">
    <property type="entry name" value="HGSNAT_cat"/>
    <property type="match status" value="1"/>
</dbReference>
<keyword evidence="1" id="KW-0472">Membrane</keyword>
<feature type="transmembrane region" description="Helical" evidence="1">
    <location>
        <begin position="290"/>
        <end position="311"/>
    </location>
</feature>
<dbReference type="EMBL" id="CP044427">
    <property type="protein sequence ID" value="QFG67976.1"/>
    <property type="molecule type" value="Genomic_DNA"/>
</dbReference>
<feature type="domain" description="Heparan-alpha-glucosaminide N-acetyltransferase catalytic" evidence="2">
    <location>
        <begin position="2"/>
        <end position="202"/>
    </location>
</feature>
<dbReference type="AlphaFoldDB" id="A0A5J6V429"/>
<feature type="transmembrane region" description="Helical" evidence="1">
    <location>
        <begin position="209"/>
        <end position="231"/>
    </location>
</feature>
<feature type="transmembrane region" description="Helical" evidence="1">
    <location>
        <begin position="177"/>
        <end position="197"/>
    </location>
</feature>
<name>A0A5J6V429_9MICO</name>
<keyword evidence="4" id="KW-1185">Reference proteome</keyword>
<feature type="transmembrane region" description="Helical" evidence="1">
    <location>
        <begin position="104"/>
        <end position="122"/>
    </location>
</feature>
<evidence type="ECO:0000259" key="2">
    <source>
        <dbReference type="Pfam" id="PF07786"/>
    </source>
</evidence>
<dbReference type="RefSeq" id="WP_158060368.1">
    <property type="nucleotide sequence ID" value="NZ_CP044427.1"/>
</dbReference>
<dbReference type="Proteomes" id="UP000326546">
    <property type="component" value="Chromosome"/>
</dbReference>
<organism evidence="3 4">
    <name type="scientific">Ornithinimicrobium pratense</name>
    <dbReference type="NCBI Taxonomy" id="2593973"/>
    <lineage>
        <taxon>Bacteria</taxon>
        <taxon>Bacillati</taxon>
        <taxon>Actinomycetota</taxon>
        <taxon>Actinomycetes</taxon>
        <taxon>Micrococcales</taxon>
        <taxon>Ornithinimicrobiaceae</taxon>
        <taxon>Ornithinimicrobium</taxon>
    </lineage>
</organism>
<keyword evidence="1" id="KW-1133">Transmembrane helix</keyword>
<evidence type="ECO:0000256" key="1">
    <source>
        <dbReference type="SAM" id="Phobius"/>
    </source>
</evidence>
<feature type="transmembrane region" description="Helical" evidence="1">
    <location>
        <begin position="318"/>
        <end position="336"/>
    </location>
</feature>
<evidence type="ECO:0000313" key="4">
    <source>
        <dbReference type="Proteomes" id="UP000326546"/>
    </source>
</evidence>